<sequence>MADLHTLHTQAKRLILTIRAGLERLETAEVSARSMAPSGLATELQQQLQQLQRLSGELDAVWRMQSLREPAAKRDIWKRKVEQVSEETDAIRIGLDRFSHRQQRRHAEDQQRRELLQRRAEGSGQLVDVDAEMRAARHVHNSKRVVEEAYETGVGIIGSMAGQRERLKATHRKVLDVLNTVGLSDSVLRLVERRHRLDKILVYGGMITTVVLVGMVYYFWKSRSL</sequence>
<organism evidence="10 11">
    <name type="scientific">Chlorella vulgaris</name>
    <name type="common">Green alga</name>
    <dbReference type="NCBI Taxonomy" id="3077"/>
    <lineage>
        <taxon>Eukaryota</taxon>
        <taxon>Viridiplantae</taxon>
        <taxon>Chlorophyta</taxon>
        <taxon>core chlorophytes</taxon>
        <taxon>Trebouxiophyceae</taxon>
        <taxon>Chlorellales</taxon>
        <taxon>Chlorellaceae</taxon>
        <taxon>Chlorella clade</taxon>
        <taxon>Chlorella</taxon>
    </lineage>
</organism>
<dbReference type="PIRSF" id="PIRSF028865">
    <property type="entry name" value="Membrin-2"/>
    <property type="match status" value="1"/>
</dbReference>
<comment type="subcellular location">
    <subcellularLocation>
        <location evidence="1">Golgi apparatus membrane</location>
        <topology evidence="1">Single-pass type IV membrane protein</topology>
    </subcellularLocation>
</comment>
<comment type="function">
    <text evidence="8">Involved in transport of proteins from the cis/medial-Golgi to the trans-Golgi network.</text>
</comment>
<gene>
    <name evidence="10" type="ORF">D9Q98_001679</name>
</gene>
<dbReference type="GO" id="GO:0003855">
    <property type="term" value="F:3-dehydroquinate dehydratase activity"/>
    <property type="evidence" value="ECO:0007669"/>
    <property type="project" value="InterPro"/>
</dbReference>
<dbReference type="GO" id="GO:0000139">
    <property type="term" value="C:Golgi membrane"/>
    <property type="evidence" value="ECO:0007669"/>
    <property type="project" value="UniProtKB-SubCell"/>
</dbReference>
<evidence type="ECO:0000313" key="10">
    <source>
        <dbReference type="EMBL" id="KAI3435619.1"/>
    </source>
</evidence>
<keyword evidence="6" id="KW-0333">Golgi apparatus</keyword>
<evidence type="ECO:0000256" key="1">
    <source>
        <dbReference type="ARBA" id="ARBA00004409"/>
    </source>
</evidence>
<keyword evidence="5 9" id="KW-1133">Transmembrane helix</keyword>
<protein>
    <recommendedName>
        <fullName evidence="8">Membrin</fullName>
    </recommendedName>
</protein>
<feature type="transmembrane region" description="Helical" evidence="9">
    <location>
        <begin position="200"/>
        <end position="220"/>
    </location>
</feature>
<accession>A0A9D4TV14</accession>
<dbReference type="InterPro" id="IPR027027">
    <property type="entry name" value="GOSR2/Membrin/Bos1"/>
</dbReference>
<dbReference type="GO" id="GO:0031201">
    <property type="term" value="C:SNARE complex"/>
    <property type="evidence" value="ECO:0007669"/>
    <property type="project" value="TreeGrafter"/>
</dbReference>
<dbReference type="PANTHER" id="PTHR21230:SF1">
    <property type="entry name" value="GOLGI SNAP RECEPTOR COMPLEX MEMBER 2"/>
    <property type="match status" value="1"/>
</dbReference>
<dbReference type="AlphaFoldDB" id="A0A9D4TV14"/>
<dbReference type="Gene3D" id="1.20.5.110">
    <property type="match status" value="1"/>
</dbReference>
<keyword evidence="3 9" id="KW-0812">Transmembrane</keyword>
<keyword evidence="4 8" id="KW-0653">Protein transport</keyword>
<dbReference type="PANTHER" id="PTHR21230">
    <property type="entry name" value="VESICLE TRANSPORT V-SNARE PROTEIN VTI1-RELATED"/>
    <property type="match status" value="1"/>
</dbReference>
<dbReference type="EMBL" id="SIDB01000002">
    <property type="protein sequence ID" value="KAI3435619.1"/>
    <property type="molecule type" value="Genomic_DNA"/>
</dbReference>
<keyword evidence="11" id="KW-1185">Reference proteome</keyword>
<evidence type="ECO:0000256" key="6">
    <source>
        <dbReference type="ARBA" id="ARBA00023034"/>
    </source>
</evidence>
<name>A0A9D4TV14_CHLVU</name>
<evidence type="ECO:0000256" key="4">
    <source>
        <dbReference type="ARBA" id="ARBA00022927"/>
    </source>
</evidence>
<dbReference type="GO" id="GO:0006906">
    <property type="term" value="P:vesicle fusion"/>
    <property type="evidence" value="ECO:0007669"/>
    <property type="project" value="TreeGrafter"/>
</dbReference>
<evidence type="ECO:0000256" key="2">
    <source>
        <dbReference type="ARBA" id="ARBA00022448"/>
    </source>
</evidence>
<keyword evidence="2 8" id="KW-0813">Transport</keyword>
<dbReference type="Pfam" id="PF12352">
    <property type="entry name" value="V-SNARE_C"/>
    <property type="match status" value="1"/>
</dbReference>
<evidence type="ECO:0000256" key="8">
    <source>
        <dbReference type="PIRNR" id="PIRNR028865"/>
    </source>
</evidence>
<reference evidence="10" key="2">
    <citation type="submission" date="2020-11" db="EMBL/GenBank/DDBJ databases">
        <authorList>
            <person name="Cecchin M."/>
            <person name="Marcolungo L."/>
            <person name="Rossato M."/>
            <person name="Girolomoni L."/>
            <person name="Cosentino E."/>
            <person name="Cuine S."/>
            <person name="Li-Beisson Y."/>
            <person name="Delledonne M."/>
            <person name="Ballottari M."/>
        </authorList>
    </citation>
    <scope>NUCLEOTIDE SEQUENCE</scope>
    <source>
        <strain evidence="10">211/11P</strain>
        <tissue evidence="10">Whole cell</tissue>
    </source>
</reference>
<dbReference type="GO" id="GO:0031902">
    <property type="term" value="C:late endosome membrane"/>
    <property type="evidence" value="ECO:0007669"/>
    <property type="project" value="TreeGrafter"/>
</dbReference>
<reference evidence="10" key="1">
    <citation type="journal article" date="2019" name="Plant J.">
        <title>Chlorella vulgaris genome assembly and annotation reveals the molecular basis for metabolic acclimation to high light conditions.</title>
        <authorList>
            <person name="Cecchin M."/>
            <person name="Marcolungo L."/>
            <person name="Rossato M."/>
            <person name="Girolomoni L."/>
            <person name="Cosentino E."/>
            <person name="Cuine S."/>
            <person name="Li-Beisson Y."/>
            <person name="Delledonne M."/>
            <person name="Ballottari M."/>
        </authorList>
    </citation>
    <scope>NUCLEOTIDE SEQUENCE</scope>
    <source>
        <strain evidence="10">211/11P</strain>
    </source>
</reference>
<dbReference type="OrthoDB" id="158360at2759"/>
<dbReference type="Proteomes" id="UP001055712">
    <property type="component" value="Unassembled WGS sequence"/>
</dbReference>
<proteinExistence type="inferred from homology"/>
<dbReference type="GO" id="GO:0000149">
    <property type="term" value="F:SNARE binding"/>
    <property type="evidence" value="ECO:0007669"/>
    <property type="project" value="TreeGrafter"/>
</dbReference>
<dbReference type="GO" id="GO:0015031">
    <property type="term" value="P:protein transport"/>
    <property type="evidence" value="ECO:0007669"/>
    <property type="project" value="UniProtKB-KW"/>
</dbReference>
<evidence type="ECO:0000256" key="7">
    <source>
        <dbReference type="ARBA" id="ARBA00023136"/>
    </source>
</evidence>
<dbReference type="GO" id="GO:0005484">
    <property type="term" value="F:SNAP receptor activity"/>
    <property type="evidence" value="ECO:0007669"/>
    <property type="project" value="InterPro"/>
</dbReference>
<dbReference type="GO" id="GO:0012507">
    <property type="term" value="C:ER to Golgi transport vesicle membrane"/>
    <property type="evidence" value="ECO:0007669"/>
    <property type="project" value="TreeGrafter"/>
</dbReference>
<comment type="similarity">
    <text evidence="8">Belongs to the GOSR2 family.</text>
</comment>
<evidence type="ECO:0000256" key="3">
    <source>
        <dbReference type="ARBA" id="ARBA00022692"/>
    </source>
</evidence>
<evidence type="ECO:0000313" key="11">
    <source>
        <dbReference type="Proteomes" id="UP001055712"/>
    </source>
</evidence>
<dbReference type="GO" id="GO:0005789">
    <property type="term" value="C:endoplasmic reticulum membrane"/>
    <property type="evidence" value="ECO:0007669"/>
    <property type="project" value="TreeGrafter"/>
</dbReference>
<keyword evidence="7 8" id="KW-0472">Membrane</keyword>
<evidence type="ECO:0000256" key="5">
    <source>
        <dbReference type="ARBA" id="ARBA00022989"/>
    </source>
</evidence>
<comment type="caution">
    <text evidence="10">The sequence shown here is derived from an EMBL/GenBank/DDBJ whole genome shotgun (WGS) entry which is preliminary data.</text>
</comment>
<evidence type="ECO:0000256" key="9">
    <source>
        <dbReference type="SAM" id="Phobius"/>
    </source>
</evidence>
<dbReference type="SUPFAM" id="SSF58038">
    <property type="entry name" value="SNARE fusion complex"/>
    <property type="match status" value="1"/>
</dbReference>